<dbReference type="GO" id="GO:1904680">
    <property type="term" value="F:peptide transmembrane transporter activity"/>
    <property type="evidence" value="ECO:0007669"/>
    <property type="project" value="TreeGrafter"/>
</dbReference>
<dbReference type="KEGG" id="hwc:Hqrw_1345"/>
<evidence type="ECO:0000313" key="6">
    <source>
        <dbReference type="EMBL" id="CCC39303.1"/>
    </source>
</evidence>
<dbReference type="Gene3D" id="3.40.190.10">
    <property type="entry name" value="Periplasmic binding protein-like II"/>
    <property type="match status" value="1"/>
</dbReference>
<feature type="compositionally biased region" description="Gly residues" evidence="4">
    <location>
        <begin position="32"/>
        <end position="41"/>
    </location>
</feature>
<dbReference type="Gene3D" id="3.10.105.10">
    <property type="entry name" value="Dipeptide-binding Protein, Domain 3"/>
    <property type="match status" value="1"/>
</dbReference>
<dbReference type="InterPro" id="IPR039424">
    <property type="entry name" value="SBP_5"/>
</dbReference>
<comment type="similarity">
    <text evidence="1">Belongs to the bacterial solute-binding protein 5 family.</text>
</comment>
<dbReference type="AlphaFoldDB" id="G0LHR5"/>
<dbReference type="Gene3D" id="3.90.76.10">
    <property type="entry name" value="Dipeptide-binding Protein, Domain 1"/>
    <property type="match status" value="1"/>
</dbReference>
<evidence type="ECO:0000256" key="2">
    <source>
        <dbReference type="ARBA" id="ARBA00022448"/>
    </source>
</evidence>
<dbReference type="HOGENOM" id="CLU_017028_7_4_2"/>
<dbReference type="PANTHER" id="PTHR30290">
    <property type="entry name" value="PERIPLASMIC BINDING COMPONENT OF ABC TRANSPORTER"/>
    <property type="match status" value="1"/>
</dbReference>
<evidence type="ECO:0000256" key="4">
    <source>
        <dbReference type="SAM" id="MobiDB-lite"/>
    </source>
</evidence>
<dbReference type="GO" id="GO:0015833">
    <property type="term" value="P:peptide transport"/>
    <property type="evidence" value="ECO:0007669"/>
    <property type="project" value="TreeGrafter"/>
</dbReference>
<name>G0LHR5_HALWC</name>
<dbReference type="SUPFAM" id="SSF53850">
    <property type="entry name" value="Periplasmic binding protein-like II"/>
    <property type="match status" value="1"/>
</dbReference>
<protein>
    <submittedName>
        <fullName evidence="6">ABC-type transport system periplasmic substrate-binding protein (Probable substrate dipeptide/oligopeptide)</fullName>
    </submittedName>
</protein>
<sequence length="550" mass="60149">MSDESRERDIDRRSFVKLAGTATATAALAGCGSSGGGGGAEGGDETAGTSQSGETAADTDESTTGSKEFPVTITQGQMPDTLDPHDHRNIPADIVMRQCYEGVISRNRQGQIVSMLATEWRRVEPGRARFSIREGPTFQQTDNQLTPADIAYTINRMVDDDVGFTSPQAGQLGGVTGAEVVDDERAVDVLSDGLNPIVFAEFAIYCDVVEQAWTEENESSYVAQNMNGTGPFELAEYEQNVQVTFDRYDEYWREPAEVTQLTFTSAQQASARVNQLIAGETDIIVNVPPQSVNRVDSSESVSVNAVGSTRIIYNGMRSNAEPFSSLSFRRAMNFAVDLESIITDVLQEFGEQTGQPTLQPFFGYNDDIEPYAHDPAEAERLIEESGHAGASLTLHTPVGRYLKDLQIAQAVAGMIDDLSNVSCDVKQRDFNTLASELTDGDITTGPKFYLIGWGNATFDASQTINPTLTSDGVLTSFKTNQLDSLITEANQTAESEQREQLLQQANAFSHEQAPWIFLNRQFGVYGSTNRIDWQPRNDERIDAYSISSSE</sequence>
<reference evidence="6 7" key="1">
    <citation type="journal article" date="2011" name="PLoS ONE">
        <title>Haloquadratum walsbyi: limited diversity in a global pond.</title>
        <authorList>
            <person name="Dyall-Smith M."/>
            <person name="Pfeiffer F."/>
            <person name="Klee K."/>
            <person name="Palm P."/>
            <person name="Gross K."/>
            <person name="Schuster S.C."/>
            <person name="Rampp M."/>
            <person name="Oesterhelt D."/>
        </authorList>
    </citation>
    <scope>NUCLEOTIDE SEQUENCE [LARGE SCALE GENOMIC DNA]</scope>
    <source>
        <strain evidence="7">DSM 16854 / JCM 12705 / C23</strain>
    </source>
</reference>
<accession>G0LHR5</accession>
<dbReference type="PROSITE" id="PS51318">
    <property type="entry name" value="TAT"/>
    <property type="match status" value="1"/>
</dbReference>
<dbReference type="RefSeq" id="WP_014555198.1">
    <property type="nucleotide sequence ID" value="NC_017459.1"/>
</dbReference>
<dbReference type="EMBL" id="FR746099">
    <property type="protein sequence ID" value="CCC39303.1"/>
    <property type="molecule type" value="Genomic_DNA"/>
</dbReference>
<dbReference type="OrthoDB" id="194307at2157"/>
<feature type="region of interest" description="Disordered" evidence="4">
    <location>
        <begin position="28"/>
        <end position="70"/>
    </location>
</feature>
<dbReference type="Proteomes" id="UP000007954">
    <property type="component" value="Chromosome"/>
</dbReference>
<evidence type="ECO:0000256" key="3">
    <source>
        <dbReference type="ARBA" id="ARBA00022729"/>
    </source>
</evidence>
<proteinExistence type="inferred from homology"/>
<evidence type="ECO:0000256" key="1">
    <source>
        <dbReference type="ARBA" id="ARBA00005695"/>
    </source>
</evidence>
<organism evidence="6 7">
    <name type="scientific">Haloquadratum walsbyi (strain DSM 16854 / JCM 12705 / C23)</name>
    <dbReference type="NCBI Taxonomy" id="768065"/>
    <lineage>
        <taxon>Archaea</taxon>
        <taxon>Methanobacteriati</taxon>
        <taxon>Methanobacteriota</taxon>
        <taxon>Stenosarchaea group</taxon>
        <taxon>Halobacteria</taxon>
        <taxon>Halobacteriales</taxon>
        <taxon>Haloferacaceae</taxon>
        <taxon>Haloquadratum</taxon>
    </lineage>
</organism>
<dbReference type="Pfam" id="PF00496">
    <property type="entry name" value="SBP_bac_5"/>
    <property type="match status" value="1"/>
</dbReference>
<keyword evidence="2" id="KW-0813">Transport</keyword>
<dbReference type="PANTHER" id="PTHR30290:SF9">
    <property type="entry name" value="OLIGOPEPTIDE-BINDING PROTEIN APPA"/>
    <property type="match status" value="1"/>
</dbReference>
<dbReference type="InterPro" id="IPR030678">
    <property type="entry name" value="Peptide/Ni-bd"/>
</dbReference>
<dbReference type="GO" id="GO:0043190">
    <property type="term" value="C:ATP-binding cassette (ABC) transporter complex"/>
    <property type="evidence" value="ECO:0007669"/>
    <property type="project" value="InterPro"/>
</dbReference>
<feature type="domain" description="Solute-binding protein family 5" evidence="5">
    <location>
        <begin position="112"/>
        <end position="472"/>
    </location>
</feature>
<dbReference type="InterPro" id="IPR006311">
    <property type="entry name" value="TAT_signal"/>
</dbReference>
<keyword evidence="3" id="KW-0732">Signal</keyword>
<dbReference type="GeneID" id="12445988"/>
<evidence type="ECO:0000313" key="7">
    <source>
        <dbReference type="Proteomes" id="UP000007954"/>
    </source>
</evidence>
<dbReference type="PROSITE" id="PS51257">
    <property type="entry name" value="PROKAR_LIPOPROTEIN"/>
    <property type="match status" value="1"/>
</dbReference>
<dbReference type="InterPro" id="IPR000914">
    <property type="entry name" value="SBP_5_dom"/>
</dbReference>
<dbReference type="GO" id="GO:0042597">
    <property type="term" value="C:periplasmic space"/>
    <property type="evidence" value="ECO:0007669"/>
    <property type="project" value="UniProtKB-ARBA"/>
</dbReference>
<gene>
    <name evidence="6" type="primary">dppA1</name>
    <name evidence="6" type="ordered locus">Hqrw_1345</name>
</gene>
<evidence type="ECO:0000259" key="5">
    <source>
        <dbReference type="Pfam" id="PF00496"/>
    </source>
</evidence>
<dbReference type="PIRSF" id="PIRSF002741">
    <property type="entry name" value="MppA"/>
    <property type="match status" value="1"/>
</dbReference>